<name>C6X7B7_METGS</name>
<dbReference type="OrthoDB" id="7066079at2"/>
<dbReference type="RefSeq" id="WP_015830719.1">
    <property type="nucleotide sequence ID" value="NC_012969.1"/>
</dbReference>
<dbReference type="HOGENOM" id="CLU_190067_0_0_4"/>
<dbReference type="eggNOG" id="ENOG5033BFX">
    <property type="taxonomic scope" value="Bacteria"/>
</dbReference>
<dbReference type="KEGG" id="mei:Msip34_2140"/>
<keyword evidence="1" id="KW-0472">Membrane</keyword>
<feature type="transmembrane region" description="Helical" evidence="1">
    <location>
        <begin position="15"/>
        <end position="34"/>
    </location>
</feature>
<reference evidence="2 3" key="2">
    <citation type="journal article" date="2011" name="J. Bacteriol.">
        <title>Genomes of three methylotrophs from a single niche uncover genetic and metabolic divergence of Methylophilaceae.</title>
        <authorList>
            <person name="Lapidus A."/>
            <person name="Clum A."/>
            <person name="Labutti K."/>
            <person name="Kaluzhnaya M.G."/>
            <person name="Lim S."/>
            <person name="Beck D.A."/>
            <person name="Glavina Del Rio T."/>
            <person name="Nolan M."/>
            <person name="Mavromatis K."/>
            <person name="Huntemann M."/>
            <person name="Lucas S."/>
            <person name="Lidstrom M.E."/>
            <person name="Ivanova N."/>
            <person name="Chistoserdova L."/>
        </authorList>
    </citation>
    <scope>NUCLEOTIDE SEQUENCE [LARGE SCALE GENOMIC DNA]</scope>
    <source>
        <strain evidence="2 3">SIP3-4</strain>
    </source>
</reference>
<dbReference type="STRING" id="582744.Msip34_2140"/>
<dbReference type="Proteomes" id="UP000002743">
    <property type="component" value="Chromosome"/>
</dbReference>
<proteinExistence type="predicted"/>
<dbReference type="EMBL" id="CP001674">
    <property type="protein sequence ID" value="ACT51382.1"/>
    <property type="molecule type" value="Genomic_DNA"/>
</dbReference>
<dbReference type="AlphaFoldDB" id="C6X7B7"/>
<evidence type="ECO:0000313" key="2">
    <source>
        <dbReference type="EMBL" id="ACT51382.1"/>
    </source>
</evidence>
<evidence type="ECO:0008006" key="4">
    <source>
        <dbReference type="Google" id="ProtNLM"/>
    </source>
</evidence>
<keyword evidence="1" id="KW-1133">Transmembrane helix</keyword>
<sequence length="53" mass="6368">MEWLMWFTKFENTKPVSLVIFFVLFCGVMVYLYGSRSRGEKLENFKNIPLQDD</sequence>
<accession>C6X7B7</accession>
<evidence type="ECO:0000313" key="3">
    <source>
        <dbReference type="Proteomes" id="UP000002743"/>
    </source>
</evidence>
<dbReference type="InterPro" id="IPR008621">
    <property type="entry name" value="Cbb3-typ_cyt_oxidase_comp"/>
</dbReference>
<gene>
    <name evidence="2" type="ordered locus">Msip34_2140</name>
</gene>
<organism evidence="2 3">
    <name type="scientific">Methylovorus glucosotrophus (strain SIP3-4)</name>
    <dbReference type="NCBI Taxonomy" id="582744"/>
    <lineage>
        <taxon>Bacteria</taxon>
        <taxon>Pseudomonadati</taxon>
        <taxon>Pseudomonadota</taxon>
        <taxon>Betaproteobacteria</taxon>
        <taxon>Nitrosomonadales</taxon>
        <taxon>Methylophilaceae</taxon>
        <taxon>Methylovorus</taxon>
    </lineage>
</organism>
<evidence type="ECO:0000256" key="1">
    <source>
        <dbReference type="SAM" id="Phobius"/>
    </source>
</evidence>
<keyword evidence="1" id="KW-0812">Transmembrane</keyword>
<reference evidence="3" key="1">
    <citation type="submission" date="2009-07" db="EMBL/GenBank/DDBJ databases">
        <title>Complete sequence of chromosome of Methylovorus sp. SIP3-4.</title>
        <authorList>
            <person name="Lucas S."/>
            <person name="Copeland A."/>
            <person name="Lapidus A."/>
            <person name="Glavina del Rio T."/>
            <person name="Tice H."/>
            <person name="Bruce D."/>
            <person name="Goodwin L."/>
            <person name="Pitluck S."/>
            <person name="Clum A."/>
            <person name="Larimer F."/>
            <person name="Land M."/>
            <person name="Hauser L."/>
            <person name="Kyrpides N."/>
            <person name="Mikhailova N."/>
            <person name="Kayluzhnaya M."/>
            <person name="Chistoserdova L."/>
        </authorList>
    </citation>
    <scope>NUCLEOTIDE SEQUENCE [LARGE SCALE GENOMIC DNA]</scope>
    <source>
        <strain evidence="3">SIP3-4</strain>
    </source>
</reference>
<keyword evidence="3" id="KW-1185">Reference proteome</keyword>
<dbReference type="Pfam" id="PF05545">
    <property type="entry name" value="FixQ"/>
    <property type="match status" value="1"/>
</dbReference>
<protein>
    <recommendedName>
        <fullName evidence="4">Cbb3-type cytochrome oxidase component</fullName>
    </recommendedName>
</protein>